<dbReference type="InterPro" id="IPR003593">
    <property type="entry name" value="AAA+_ATPase"/>
</dbReference>
<dbReference type="SUPFAM" id="SSF52540">
    <property type="entry name" value="P-loop containing nucleoside triphosphate hydrolases"/>
    <property type="match status" value="1"/>
</dbReference>
<feature type="domain" description="AAA+ ATPase" evidence="2">
    <location>
        <begin position="213"/>
        <end position="396"/>
    </location>
</feature>
<evidence type="ECO:0000259" key="2">
    <source>
        <dbReference type="SMART" id="SM00382"/>
    </source>
</evidence>
<sequence length="513" mass="56636">MLIKLKSSALNGLDGSIVEVEVDSYKGLPGQSIVGLPDTSVRESRDRVKFAIINSGFDFPPGYFTINLAPGDIRKEGPLYDLPIAVGILSSSEQIKSDLFDETVLLGELSLNGDVRPIAGVLPICISAKKSGIKKIIVSKENADEAALVSGLDIFAVNSLKETIDLLNGNSTLAPHKIDLLKFFNTSPDFDFDFSEVKGQQHAKRAIEIAAAGGHNILMIGPPGSGKTMLAKRIPSIMPPLTIDEALEVTKLYSVTGLLNEKNSLITKRPFRTPHHTTSNIGIIGGGRIPRPGEVSLAHHGILFLDEFPEFERDVLEVMRQPLEDGKVTISRAMATITFPAEFMLVATMNPCPCGNFMDKVNPCVCPPYKIQKYWSKLSRPLLDRIDLHIEVPRLKKDDLFTLPNGDNSKIIRDRVQKARKVQELRFKNTNIHSNSRMLPKMMREYCRLETEAEEILKSAIYHLKLSGRSYDRVLKVARTIADLDDSEIIKAGHIAEAAQYRSLDAKGADLSV</sequence>
<dbReference type="Gene3D" id="3.30.230.10">
    <property type="match status" value="1"/>
</dbReference>
<dbReference type="CDD" id="cd00009">
    <property type="entry name" value="AAA"/>
    <property type="match status" value="1"/>
</dbReference>
<dbReference type="AlphaFoldDB" id="A0A833NX94"/>
<evidence type="ECO:0000313" key="4">
    <source>
        <dbReference type="Proteomes" id="UP000488506"/>
    </source>
</evidence>
<accession>A0A833NX94</accession>
<dbReference type="Pfam" id="PF13541">
    <property type="entry name" value="ChlI"/>
    <property type="match status" value="1"/>
</dbReference>
<dbReference type="SMART" id="SM00382">
    <property type="entry name" value="AAA"/>
    <property type="match status" value="1"/>
</dbReference>
<organism evidence="3 4">
    <name type="scientific">Candidatus Saganbacteria bacterium</name>
    <dbReference type="NCBI Taxonomy" id="2575572"/>
    <lineage>
        <taxon>Bacteria</taxon>
        <taxon>Bacillati</taxon>
        <taxon>Saganbacteria</taxon>
    </lineage>
</organism>
<dbReference type="NCBIfam" id="TIGR00368">
    <property type="entry name" value="YifB family Mg chelatase-like AAA ATPase"/>
    <property type="match status" value="1"/>
</dbReference>
<dbReference type="InterPro" id="IPR014721">
    <property type="entry name" value="Ribsml_uS5_D2-typ_fold_subgr"/>
</dbReference>
<evidence type="ECO:0000256" key="1">
    <source>
        <dbReference type="ARBA" id="ARBA00006354"/>
    </source>
</evidence>
<dbReference type="InterPro" id="IPR000523">
    <property type="entry name" value="Mg_chelatse_chII-like_cat_dom"/>
</dbReference>
<gene>
    <name evidence="3" type="ORF">FD145_540</name>
</gene>
<dbReference type="InterPro" id="IPR020568">
    <property type="entry name" value="Ribosomal_Su5_D2-typ_SF"/>
</dbReference>
<reference evidence="3 4" key="1">
    <citation type="submission" date="2019-12" db="EMBL/GenBank/DDBJ databases">
        <authorList>
            <person name="Wolfe R."/>
            <person name="Danczak R."/>
            <person name="Wilkins M."/>
        </authorList>
    </citation>
    <scope>NUCLEOTIDE SEQUENCE [LARGE SCALE GENOMIC DNA]</scope>
    <source>
        <strain evidence="3">X2_MaxBin.013</strain>
    </source>
</reference>
<dbReference type="InterPro" id="IPR027417">
    <property type="entry name" value="P-loop_NTPase"/>
</dbReference>
<protein>
    <submittedName>
        <fullName evidence="3">Magnesium chelatase family protein</fullName>
    </submittedName>
</protein>
<comment type="similarity">
    <text evidence="1">Belongs to the Mg-chelatase subunits D/I family. ComM subfamily.</text>
</comment>
<evidence type="ECO:0000313" key="3">
    <source>
        <dbReference type="EMBL" id="KAF0134522.1"/>
    </source>
</evidence>
<dbReference type="InterPro" id="IPR045006">
    <property type="entry name" value="CHLI-like"/>
</dbReference>
<dbReference type="Gene3D" id="3.40.50.300">
    <property type="entry name" value="P-loop containing nucleotide triphosphate hydrolases"/>
    <property type="match status" value="1"/>
</dbReference>
<dbReference type="PANTHER" id="PTHR32039:SF7">
    <property type="entry name" value="COMPETENCE PROTEIN COMM"/>
    <property type="match status" value="1"/>
</dbReference>
<name>A0A833NX94_UNCSA</name>
<comment type="caution">
    <text evidence="3">The sequence shown here is derived from an EMBL/GenBank/DDBJ whole genome shotgun (WGS) entry which is preliminary data.</text>
</comment>
<dbReference type="PANTHER" id="PTHR32039">
    <property type="entry name" value="MAGNESIUM-CHELATASE SUBUNIT CHLI"/>
    <property type="match status" value="1"/>
</dbReference>
<dbReference type="SUPFAM" id="SSF54211">
    <property type="entry name" value="Ribosomal protein S5 domain 2-like"/>
    <property type="match status" value="1"/>
</dbReference>
<dbReference type="Pfam" id="PF13335">
    <property type="entry name" value="Mg_chelatase_C"/>
    <property type="match status" value="1"/>
</dbReference>
<dbReference type="Pfam" id="PF01078">
    <property type="entry name" value="Mg_chelatase"/>
    <property type="match status" value="1"/>
</dbReference>
<dbReference type="GO" id="GO:0005524">
    <property type="term" value="F:ATP binding"/>
    <property type="evidence" value="ECO:0007669"/>
    <property type="project" value="InterPro"/>
</dbReference>
<dbReference type="InterPro" id="IPR004482">
    <property type="entry name" value="Mg_chelat-rel"/>
</dbReference>
<proteinExistence type="inferred from homology"/>
<dbReference type="EMBL" id="WPAF01000007">
    <property type="protein sequence ID" value="KAF0134522.1"/>
    <property type="molecule type" value="Genomic_DNA"/>
</dbReference>
<dbReference type="Proteomes" id="UP000488506">
    <property type="component" value="Unassembled WGS sequence"/>
</dbReference>
<dbReference type="InterPro" id="IPR025158">
    <property type="entry name" value="Mg_chelat-rel_C"/>
</dbReference>